<dbReference type="EMBL" id="JACATK010000030">
    <property type="protein sequence ID" value="NWJ30145.1"/>
    <property type="molecule type" value="Genomic_DNA"/>
</dbReference>
<gene>
    <name evidence="1" type="ORF">HX850_04440</name>
</gene>
<proteinExistence type="predicted"/>
<name>A0A7K4MMF6_9ARCH</name>
<evidence type="ECO:0000313" key="1">
    <source>
        <dbReference type="EMBL" id="NWJ30145.1"/>
    </source>
</evidence>
<reference evidence="1 2" key="1">
    <citation type="journal article" date="2019" name="Environ. Microbiol.">
        <title>Genomics insights into ecotype formation of ammonia-oxidizing archaea in the deep ocean.</title>
        <authorList>
            <person name="Wang Y."/>
            <person name="Huang J.M."/>
            <person name="Cui G.J."/>
            <person name="Nunoura T."/>
            <person name="Takaki Y."/>
            <person name="Li W.L."/>
            <person name="Li J."/>
            <person name="Gao Z.M."/>
            <person name="Takai K."/>
            <person name="Zhang A.Q."/>
            <person name="Stepanauskas R."/>
        </authorList>
    </citation>
    <scope>NUCLEOTIDE SEQUENCE [LARGE SCALE GENOMIC DNA]</scope>
    <source>
        <strain evidence="1 2">C4</strain>
    </source>
</reference>
<accession>A0A7K4MMF6</accession>
<protein>
    <submittedName>
        <fullName evidence="1">Uncharacterized protein</fullName>
    </submittedName>
</protein>
<comment type="caution">
    <text evidence="1">The sequence shown here is derived from an EMBL/GenBank/DDBJ whole genome shotgun (WGS) entry which is preliminary data.</text>
</comment>
<sequence>MTDVDEIKSIMNRSRNELDMAMDACGPEYDQMIKNVEETQEDFLTVWNDFKKQKTNSQEFLMVSKKFAETLQARKEMFVRFRKIISPLQSQFEKTCKIFHNMDENVKDESRGRSANHG</sequence>
<evidence type="ECO:0000313" key="2">
    <source>
        <dbReference type="Proteomes" id="UP000568446"/>
    </source>
</evidence>
<dbReference type="Proteomes" id="UP000568446">
    <property type="component" value="Unassembled WGS sequence"/>
</dbReference>
<organism evidence="1 2">
    <name type="scientific">Marine Group I thaumarchaeote</name>
    <dbReference type="NCBI Taxonomy" id="2511932"/>
    <lineage>
        <taxon>Archaea</taxon>
        <taxon>Nitrososphaerota</taxon>
        <taxon>Marine Group I</taxon>
    </lineage>
</organism>
<dbReference type="AlphaFoldDB" id="A0A7K4MMF6"/>